<gene>
    <name evidence="1" type="ORF">ILUMI_21614</name>
</gene>
<keyword evidence="2" id="KW-1185">Reference proteome</keyword>
<dbReference type="EMBL" id="VTPC01090156">
    <property type="protein sequence ID" value="KAF2884575.1"/>
    <property type="molecule type" value="Genomic_DNA"/>
</dbReference>
<dbReference type="AlphaFoldDB" id="A0A8K0CIM3"/>
<dbReference type="OrthoDB" id="10067596at2759"/>
<accession>A0A8K0CIM3</accession>
<organism evidence="1 2">
    <name type="scientific">Ignelater luminosus</name>
    <name type="common">Cucubano</name>
    <name type="synonym">Pyrophorus luminosus</name>
    <dbReference type="NCBI Taxonomy" id="2038154"/>
    <lineage>
        <taxon>Eukaryota</taxon>
        <taxon>Metazoa</taxon>
        <taxon>Ecdysozoa</taxon>
        <taxon>Arthropoda</taxon>
        <taxon>Hexapoda</taxon>
        <taxon>Insecta</taxon>
        <taxon>Pterygota</taxon>
        <taxon>Neoptera</taxon>
        <taxon>Endopterygota</taxon>
        <taxon>Coleoptera</taxon>
        <taxon>Polyphaga</taxon>
        <taxon>Elateriformia</taxon>
        <taxon>Elateroidea</taxon>
        <taxon>Elateridae</taxon>
        <taxon>Agrypninae</taxon>
        <taxon>Pyrophorini</taxon>
        <taxon>Ignelater</taxon>
    </lineage>
</organism>
<comment type="caution">
    <text evidence="1">The sequence shown here is derived from an EMBL/GenBank/DDBJ whole genome shotgun (WGS) entry which is preliminary data.</text>
</comment>
<evidence type="ECO:0000313" key="2">
    <source>
        <dbReference type="Proteomes" id="UP000801492"/>
    </source>
</evidence>
<reference evidence="1" key="1">
    <citation type="submission" date="2019-08" db="EMBL/GenBank/DDBJ databases">
        <title>The genome of the North American firefly Photinus pyralis.</title>
        <authorList>
            <consortium name="Photinus pyralis genome working group"/>
            <person name="Fallon T.R."/>
            <person name="Sander Lower S.E."/>
            <person name="Weng J.-K."/>
        </authorList>
    </citation>
    <scope>NUCLEOTIDE SEQUENCE</scope>
    <source>
        <strain evidence="1">TRF0915ILg1</strain>
        <tissue evidence="1">Whole body</tissue>
    </source>
</reference>
<dbReference type="Proteomes" id="UP000801492">
    <property type="component" value="Unassembled WGS sequence"/>
</dbReference>
<evidence type="ECO:0000313" key="1">
    <source>
        <dbReference type="EMBL" id="KAF2884575.1"/>
    </source>
</evidence>
<proteinExistence type="predicted"/>
<sequence>MSVFEKPILNAFRSSFPGAIQKGCFFHSYQTVYRKIQSLPEVLHLYSNDPEFAYQIRQLSALAFIPPDDLHLVYDVLMDEPFFVADGMQPLLAEFTTYFELTWVGRWNRQRTGRSAPMFNINLWNYYHLVLEDMSKKNNNCGACNWGFSFLLVSTHPTTYKFIGGLKKKQALTETKIEQMYNGNTHQQ</sequence>
<evidence type="ECO:0008006" key="3">
    <source>
        <dbReference type="Google" id="ProtNLM"/>
    </source>
</evidence>
<protein>
    <recommendedName>
        <fullName evidence="3">MULE transposase domain-containing protein</fullName>
    </recommendedName>
</protein>
<name>A0A8K0CIM3_IGNLU</name>